<dbReference type="Gene3D" id="2.60.210.10">
    <property type="entry name" value="Apoptosis, Tumor Necrosis Factor Receptor Associated Protein 2, Chain A"/>
    <property type="match status" value="1"/>
</dbReference>
<name>A0AAV8E329_9POAL</name>
<dbReference type="EMBL" id="JAMFTS010000003">
    <property type="protein sequence ID" value="KAJ4775507.1"/>
    <property type="molecule type" value="Genomic_DNA"/>
</dbReference>
<dbReference type="PROSITE" id="PS50144">
    <property type="entry name" value="MATH"/>
    <property type="match status" value="2"/>
</dbReference>
<dbReference type="AlphaFoldDB" id="A0AAV8E329"/>
<protein>
    <submittedName>
        <fullName evidence="2">TRAF-like superfamily protein</fullName>
    </submittedName>
</protein>
<evidence type="ECO:0000259" key="1">
    <source>
        <dbReference type="PROSITE" id="PS50144"/>
    </source>
</evidence>
<feature type="domain" description="MATH" evidence="1">
    <location>
        <begin position="49"/>
        <end position="171"/>
    </location>
</feature>
<dbReference type="Pfam" id="PF22486">
    <property type="entry name" value="MATH_2"/>
    <property type="match status" value="1"/>
</dbReference>
<feature type="domain" description="MATH" evidence="1">
    <location>
        <begin position="1"/>
        <end position="26"/>
    </location>
</feature>
<dbReference type="PANTHER" id="PTHR46162:SF2">
    <property type="entry name" value="ANKYRIN REPEAT-CONTAINING PROTEIN-RELATED"/>
    <property type="match status" value="1"/>
</dbReference>
<proteinExistence type="predicted"/>
<comment type="caution">
    <text evidence="2">The sequence shown here is derived from an EMBL/GenBank/DDBJ whole genome shotgun (WGS) entry which is preliminary data.</text>
</comment>
<dbReference type="InterPro" id="IPR008974">
    <property type="entry name" value="TRAF-like"/>
</dbReference>
<gene>
    <name evidence="2" type="ORF">LUZ62_059764</name>
</gene>
<organism evidence="2 3">
    <name type="scientific">Rhynchospora pubera</name>
    <dbReference type="NCBI Taxonomy" id="906938"/>
    <lineage>
        <taxon>Eukaryota</taxon>
        <taxon>Viridiplantae</taxon>
        <taxon>Streptophyta</taxon>
        <taxon>Embryophyta</taxon>
        <taxon>Tracheophyta</taxon>
        <taxon>Spermatophyta</taxon>
        <taxon>Magnoliopsida</taxon>
        <taxon>Liliopsida</taxon>
        <taxon>Poales</taxon>
        <taxon>Cyperaceae</taxon>
        <taxon>Cyperoideae</taxon>
        <taxon>Rhynchosporeae</taxon>
        <taxon>Rhynchospora</taxon>
    </lineage>
</organism>
<dbReference type="CDD" id="cd00121">
    <property type="entry name" value="MATH"/>
    <property type="match status" value="1"/>
</dbReference>
<evidence type="ECO:0000313" key="2">
    <source>
        <dbReference type="EMBL" id="KAJ4775507.1"/>
    </source>
</evidence>
<dbReference type="InterPro" id="IPR002083">
    <property type="entry name" value="MATH/TRAF_dom"/>
</dbReference>
<evidence type="ECO:0000313" key="3">
    <source>
        <dbReference type="Proteomes" id="UP001140206"/>
    </source>
</evidence>
<sequence>MIPLETLKNPSAGFLVNDTIAVGVELIKCKKVHCKGQLRRSSIQKNKTSGSFSWCVEDFLQLNNPVAFSKPFQIAGYTWKLALKPEGEYNNNFLSLYLEIDNSALQLLPSSGLMVDAVLSVKKSESGAYARRYHPLQFHWEKNKLWIHGVYETGEVQRANEWIPHQRKMYL</sequence>
<accession>A0AAV8E329</accession>
<keyword evidence="3" id="KW-1185">Reference proteome</keyword>
<reference evidence="2" key="1">
    <citation type="submission" date="2022-08" db="EMBL/GenBank/DDBJ databases">
        <authorList>
            <person name="Marques A."/>
        </authorList>
    </citation>
    <scope>NUCLEOTIDE SEQUENCE</scope>
    <source>
        <strain evidence="2">RhyPub2mFocal</strain>
        <tissue evidence="2">Leaves</tissue>
    </source>
</reference>
<dbReference type="PANTHER" id="PTHR46162">
    <property type="entry name" value="TRAF-LIKE FAMILY PROTEIN"/>
    <property type="match status" value="1"/>
</dbReference>
<dbReference type="Proteomes" id="UP001140206">
    <property type="component" value="Chromosome 3"/>
</dbReference>
<dbReference type="SUPFAM" id="SSF49599">
    <property type="entry name" value="TRAF domain-like"/>
    <property type="match status" value="1"/>
</dbReference>